<keyword evidence="1" id="KW-0472">Membrane</keyword>
<feature type="transmembrane region" description="Helical" evidence="1">
    <location>
        <begin position="23"/>
        <end position="46"/>
    </location>
</feature>
<evidence type="ECO:0000256" key="1">
    <source>
        <dbReference type="SAM" id="Phobius"/>
    </source>
</evidence>
<feature type="transmembrane region" description="Helical" evidence="1">
    <location>
        <begin position="92"/>
        <end position="110"/>
    </location>
</feature>
<evidence type="ECO:0000313" key="2">
    <source>
        <dbReference type="EMBL" id="KUK82365.1"/>
    </source>
</evidence>
<organism evidence="2 3">
    <name type="scientific">Mesotoga prima</name>
    <dbReference type="NCBI Taxonomy" id="1184387"/>
    <lineage>
        <taxon>Bacteria</taxon>
        <taxon>Thermotogati</taxon>
        <taxon>Thermotogota</taxon>
        <taxon>Thermotogae</taxon>
        <taxon>Kosmotogales</taxon>
        <taxon>Kosmotogaceae</taxon>
        <taxon>Mesotoga</taxon>
    </lineage>
</organism>
<name>A0A101HU90_9BACT</name>
<feature type="transmembrane region" description="Helical" evidence="1">
    <location>
        <begin position="58"/>
        <end position="80"/>
    </location>
</feature>
<dbReference type="EMBL" id="LGGP01000002">
    <property type="protein sequence ID" value="KUK82365.1"/>
    <property type="molecule type" value="Genomic_DNA"/>
</dbReference>
<evidence type="ECO:0000313" key="3">
    <source>
        <dbReference type="Proteomes" id="UP000054092"/>
    </source>
</evidence>
<dbReference type="AlphaFoldDB" id="A0A101HU90"/>
<proteinExistence type="predicted"/>
<sequence>MNDLKKREHGAISVVQARRREKAYMHLTSIATVVGLLSVSLIIIANQMSDNVLQNPESVRLVFVMGVALAPVSFVIYIFAHIAAIVAQRRGWNFVVGFLSSLQTIISLIFARDILLIDSSSRLSHQTPNWSSYVLWSILIASLLLTLTLGIYSRKSV</sequence>
<gene>
    <name evidence="2" type="ORF">XD94_0029</name>
</gene>
<keyword evidence="1" id="KW-1133">Transmembrane helix</keyword>
<keyword evidence="1" id="KW-0812">Transmembrane</keyword>
<dbReference type="Proteomes" id="UP000054092">
    <property type="component" value="Unassembled WGS sequence"/>
</dbReference>
<comment type="caution">
    <text evidence="2">The sequence shown here is derived from an EMBL/GenBank/DDBJ whole genome shotgun (WGS) entry which is preliminary data.</text>
</comment>
<feature type="transmembrane region" description="Helical" evidence="1">
    <location>
        <begin position="130"/>
        <end position="152"/>
    </location>
</feature>
<reference evidence="3" key="1">
    <citation type="journal article" date="2015" name="MBio">
        <title>Genome-Resolved Metagenomic Analysis Reveals Roles for Candidate Phyla and Other Microbial Community Members in Biogeochemical Transformations in Oil Reservoirs.</title>
        <authorList>
            <person name="Hu P."/>
            <person name="Tom L."/>
            <person name="Singh A."/>
            <person name="Thomas B.C."/>
            <person name="Baker B.J."/>
            <person name="Piceno Y.M."/>
            <person name="Andersen G.L."/>
            <person name="Banfield J.F."/>
        </authorList>
    </citation>
    <scope>NUCLEOTIDE SEQUENCE [LARGE SCALE GENOMIC DNA]</scope>
</reference>
<accession>A0A101HU90</accession>
<protein>
    <submittedName>
        <fullName evidence="2">Uncharacterized protein</fullName>
    </submittedName>
</protein>
<dbReference type="PATRIC" id="fig|1184387.3.peg.2093"/>